<evidence type="ECO:0000256" key="1">
    <source>
        <dbReference type="ARBA" id="ARBA00013895"/>
    </source>
</evidence>
<evidence type="ECO:0000256" key="9">
    <source>
        <dbReference type="RuleBase" id="RU000356"/>
    </source>
</evidence>
<dbReference type="GO" id="GO:0046872">
    <property type="term" value="F:metal ion binding"/>
    <property type="evidence" value="ECO:0007669"/>
    <property type="project" value="UniProtKB-KW"/>
</dbReference>
<dbReference type="GO" id="GO:0005576">
    <property type="term" value="C:extracellular region"/>
    <property type="evidence" value="ECO:0007669"/>
    <property type="project" value="InterPro"/>
</dbReference>
<dbReference type="PANTHER" id="PTHR47217">
    <property type="entry name" value="GLOBIN-LIKE PROTEIN"/>
    <property type="match status" value="1"/>
</dbReference>
<evidence type="ECO:0000256" key="8">
    <source>
        <dbReference type="ARBA" id="ARBA00030087"/>
    </source>
</evidence>
<name>A0AAN8K956_PATCE</name>
<organism evidence="11 12">
    <name type="scientific">Patella caerulea</name>
    <name type="common">Rayed Mediterranean limpet</name>
    <dbReference type="NCBI Taxonomy" id="87958"/>
    <lineage>
        <taxon>Eukaryota</taxon>
        <taxon>Metazoa</taxon>
        <taxon>Spiralia</taxon>
        <taxon>Lophotrochozoa</taxon>
        <taxon>Mollusca</taxon>
        <taxon>Gastropoda</taxon>
        <taxon>Patellogastropoda</taxon>
        <taxon>Patelloidea</taxon>
        <taxon>Patellidae</taxon>
        <taxon>Patella</taxon>
    </lineage>
</organism>
<dbReference type="Proteomes" id="UP001347796">
    <property type="component" value="Unassembled WGS sequence"/>
</dbReference>
<dbReference type="Pfam" id="PF00042">
    <property type="entry name" value="Globin"/>
    <property type="match status" value="1"/>
</dbReference>
<feature type="domain" description="Globin" evidence="10">
    <location>
        <begin position="7"/>
        <end position="154"/>
    </location>
</feature>
<keyword evidence="2 9" id="KW-0813">Transport</keyword>
<evidence type="ECO:0000256" key="6">
    <source>
        <dbReference type="ARBA" id="ARBA00023004"/>
    </source>
</evidence>
<comment type="similarity">
    <text evidence="9">Belongs to the globin family.</text>
</comment>
<comment type="caution">
    <text evidence="11">The sequence shown here is derived from an EMBL/GenBank/DDBJ whole genome shotgun (WGS) entry which is preliminary data.</text>
</comment>
<dbReference type="GO" id="GO:0005833">
    <property type="term" value="C:hemoglobin complex"/>
    <property type="evidence" value="ECO:0007669"/>
    <property type="project" value="InterPro"/>
</dbReference>
<dbReference type="EMBL" id="JAZGQO010000005">
    <property type="protein sequence ID" value="KAK6186964.1"/>
    <property type="molecule type" value="Genomic_DNA"/>
</dbReference>
<protein>
    <recommendedName>
        <fullName evidence="1">Globin</fullName>
    </recommendedName>
    <alternativeName>
        <fullName evidence="8">Myoglobin</fullName>
    </alternativeName>
</protein>
<accession>A0AAN8K956</accession>
<dbReference type="GO" id="GO:0020037">
    <property type="term" value="F:heme binding"/>
    <property type="evidence" value="ECO:0007669"/>
    <property type="project" value="InterPro"/>
</dbReference>
<keyword evidence="4 9" id="KW-0561">Oxygen transport</keyword>
<dbReference type="InterPro" id="IPR044399">
    <property type="entry name" value="Mb-like_M"/>
</dbReference>
<keyword evidence="3 9" id="KW-0349">Heme</keyword>
<evidence type="ECO:0000313" key="12">
    <source>
        <dbReference type="Proteomes" id="UP001347796"/>
    </source>
</evidence>
<dbReference type="InterPro" id="IPR000971">
    <property type="entry name" value="Globin"/>
</dbReference>
<dbReference type="InterPro" id="IPR002336">
    <property type="entry name" value="Erythrocruorin"/>
</dbReference>
<dbReference type="InterPro" id="IPR009050">
    <property type="entry name" value="Globin-like_sf"/>
</dbReference>
<keyword evidence="5" id="KW-0479">Metal-binding</keyword>
<sequence length="154" mass="16786">MACAITGMTPAEKSAVADTWKTLAANKSGNGVALFLQLFSSHPNTFNYFKNFEGKSVDQIKDTADMRAHACAVMYAMGSLVESLDDPECMVGLVKKIARNHKGRDIGKSQFELLRGLYGSYLDKSLGGAATPAVKAAWDKFFDCFDNLVEKFQA</sequence>
<dbReference type="CDD" id="cd01040">
    <property type="entry name" value="Mb-like"/>
    <property type="match status" value="1"/>
</dbReference>
<dbReference type="PRINTS" id="PR00611">
    <property type="entry name" value="ERYTHCRUORIN"/>
</dbReference>
<dbReference type="InterPro" id="IPR012292">
    <property type="entry name" value="Globin/Proto"/>
</dbReference>
<dbReference type="PANTHER" id="PTHR47217:SF1">
    <property type="entry name" value="GLOBIN-LIKE PROTEIN"/>
    <property type="match status" value="1"/>
</dbReference>
<dbReference type="GO" id="GO:0019825">
    <property type="term" value="F:oxygen binding"/>
    <property type="evidence" value="ECO:0007669"/>
    <property type="project" value="InterPro"/>
</dbReference>
<evidence type="ECO:0000256" key="3">
    <source>
        <dbReference type="ARBA" id="ARBA00022617"/>
    </source>
</evidence>
<proteinExistence type="inferred from homology"/>
<evidence type="ECO:0000313" key="11">
    <source>
        <dbReference type="EMBL" id="KAK6186964.1"/>
    </source>
</evidence>
<reference evidence="11 12" key="1">
    <citation type="submission" date="2024-01" db="EMBL/GenBank/DDBJ databases">
        <title>The genome of the rayed Mediterranean limpet Patella caerulea (Linnaeus, 1758).</title>
        <authorList>
            <person name="Anh-Thu Weber A."/>
            <person name="Halstead-Nussloch G."/>
        </authorList>
    </citation>
    <scope>NUCLEOTIDE SEQUENCE [LARGE SCALE GENOMIC DNA]</scope>
    <source>
        <strain evidence="11">AATW-2023a</strain>
        <tissue evidence="11">Whole specimen</tissue>
    </source>
</reference>
<evidence type="ECO:0000256" key="5">
    <source>
        <dbReference type="ARBA" id="ARBA00022723"/>
    </source>
</evidence>
<evidence type="ECO:0000256" key="2">
    <source>
        <dbReference type="ARBA" id="ARBA00022448"/>
    </source>
</evidence>
<evidence type="ECO:0000259" key="10">
    <source>
        <dbReference type="PROSITE" id="PS01033"/>
    </source>
</evidence>
<dbReference type="Gene3D" id="1.10.490.10">
    <property type="entry name" value="Globins"/>
    <property type="match status" value="1"/>
</dbReference>
<evidence type="ECO:0000256" key="7">
    <source>
        <dbReference type="ARBA" id="ARBA00023179"/>
    </source>
</evidence>
<keyword evidence="12" id="KW-1185">Reference proteome</keyword>
<evidence type="ECO:0000256" key="4">
    <source>
        <dbReference type="ARBA" id="ARBA00022621"/>
    </source>
</evidence>
<keyword evidence="6" id="KW-0408">Iron</keyword>
<dbReference type="AlphaFoldDB" id="A0AAN8K956"/>
<dbReference type="GO" id="GO:0005344">
    <property type="term" value="F:oxygen carrier activity"/>
    <property type="evidence" value="ECO:0007669"/>
    <property type="project" value="UniProtKB-KW"/>
</dbReference>
<dbReference type="SUPFAM" id="SSF46458">
    <property type="entry name" value="Globin-like"/>
    <property type="match status" value="1"/>
</dbReference>
<gene>
    <name evidence="11" type="ORF">SNE40_006219</name>
</gene>
<dbReference type="PROSITE" id="PS01033">
    <property type="entry name" value="GLOBIN"/>
    <property type="match status" value="1"/>
</dbReference>
<keyword evidence="7" id="KW-0514">Muscle protein</keyword>